<feature type="compositionally biased region" description="Basic and acidic residues" evidence="1">
    <location>
        <begin position="587"/>
        <end position="609"/>
    </location>
</feature>
<dbReference type="EMBL" id="UYYF01000182">
    <property type="protein sequence ID" value="VDM96854.1"/>
    <property type="molecule type" value="Genomic_DNA"/>
</dbReference>
<proteinExistence type="predicted"/>
<dbReference type="AlphaFoldDB" id="A0A0N5CMN7"/>
<dbReference type="InterPro" id="IPR036398">
    <property type="entry name" value="CA_dom_sf"/>
</dbReference>
<dbReference type="Gene3D" id="3.10.200.10">
    <property type="entry name" value="Alpha carbonic anhydrase"/>
    <property type="match status" value="1"/>
</dbReference>
<dbReference type="SUPFAM" id="SSF51069">
    <property type="entry name" value="Carbonic anhydrase"/>
    <property type="match status" value="1"/>
</dbReference>
<reference evidence="3 4" key="2">
    <citation type="submission" date="2018-11" db="EMBL/GenBank/DDBJ databases">
        <authorList>
            <consortium name="Pathogen Informatics"/>
        </authorList>
    </citation>
    <scope>NUCLEOTIDE SEQUENCE [LARGE SCALE GENOMIC DNA]</scope>
</reference>
<protein>
    <submittedName>
        <fullName evidence="5">WWE domain-containing protein</fullName>
    </submittedName>
</protein>
<keyword evidence="4" id="KW-1185">Reference proteome</keyword>
<dbReference type="STRING" id="103827.A0A0N5CMN7"/>
<reference evidence="5" key="1">
    <citation type="submission" date="2017-02" db="UniProtKB">
        <authorList>
            <consortium name="WormBaseParasite"/>
        </authorList>
    </citation>
    <scope>IDENTIFICATION</scope>
</reference>
<dbReference type="Gene3D" id="3.30.720.50">
    <property type="match status" value="1"/>
</dbReference>
<evidence type="ECO:0000313" key="5">
    <source>
        <dbReference type="WBParaSite" id="TCLT_0000142201-mRNA-1"/>
    </source>
</evidence>
<evidence type="ECO:0000256" key="1">
    <source>
        <dbReference type="SAM" id="MobiDB-lite"/>
    </source>
</evidence>
<dbReference type="WBParaSite" id="TCLT_0000142201-mRNA-1">
    <property type="protein sequence ID" value="TCLT_0000142201-mRNA-1"/>
    <property type="gene ID" value="TCLT_0000142201"/>
</dbReference>
<dbReference type="OrthoDB" id="5865348at2759"/>
<evidence type="ECO:0000313" key="3">
    <source>
        <dbReference type="EMBL" id="VDM96854.1"/>
    </source>
</evidence>
<dbReference type="Proteomes" id="UP000276776">
    <property type="component" value="Unassembled WGS sequence"/>
</dbReference>
<sequence length="628" mass="72551">MTILAKGQEEVDSFCNRGTKQSPVSIDANELIVQKIEKGTFTLIGFEKTESKNPLRISYIPTRFTLSRPGFEVITPLLQFHGDTFYLKKIWLFFKHNLNGSVHKLQNFGEMGRAIGEIQLEFKLCHQDPNVKKYFIIASMLVTAETAGPRINRSEIVDFDLFIPTKLVKNIIYGGEQNFDEVAVHFDYFIPRYFTGAAFYHGSFMTGQCEEDLPFLIFDRPILINPGRNLKMLYSKRVDFIRPLQNHRIASYYKRINFRYKNFNSMDFQKCLISKDFQTYLNDSKIHEREGAAKFWEYEDETKNSEDDDGGMKYGKDHMKNILPRLPFIVGSSTTLYTYIVEYYLIILLLQTKVSDMEEIESENDRTVSSTVQPTADIKNPELLKKLVWEYQLNAGSWVKYEDIICARLNYYKMSCIISITNLHGLSESIPDRSAEFELDESKLQVDLNLMKQKNLDTGFVRPVRCAIQNDEGEHRLWEYMSPQRRWRSVDPISFMQLENAHLEGSASVNIILLGNNFTADLQNYLIKSDDGLTEYKIRSSISNAQPAISAKPVPTIERLRAAKRIAIHSETPLTIRKRKRNVRAKTANEQDNKTENVEPVKSEEERNETSFAEDNNNSNGGVDDNQD</sequence>
<feature type="domain" description="WWE" evidence="2">
    <location>
        <begin position="464"/>
        <end position="540"/>
    </location>
</feature>
<evidence type="ECO:0000259" key="2">
    <source>
        <dbReference type="PROSITE" id="PS50918"/>
    </source>
</evidence>
<gene>
    <name evidence="3" type="ORF">TCLT_LOCUS1423</name>
</gene>
<accession>A0A0N5CMN7</accession>
<feature type="compositionally biased region" description="Low complexity" evidence="1">
    <location>
        <begin position="615"/>
        <end position="628"/>
    </location>
</feature>
<dbReference type="SUPFAM" id="SSF117839">
    <property type="entry name" value="WWE domain"/>
    <property type="match status" value="2"/>
</dbReference>
<dbReference type="Pfam" id="PF02825">
    <property type="entry name" value="WWE"/>
    <property type="match status" value="1"/>
</dbReference>
<feature type="region of interest" description="Disordered" evidence="1">
    <location>
        <begin position="578"/>
        <end position="628"/>
    </location>
</feature>
<dbReference type="InterPro" id="IPR037197">
    <property type="entry name" value="WWE_dom_sf"/>
</dbReference>
<organism evidence="5">
    <name type="scientific">Thelazia callipaeda</name>
    <name type="common">Oriental eyeworm</name>
    <name type="synonym">Parasitic nematode</name>
    <dbReference type="NCBI Taxonomy" id="103827"/>
    <lineage>
        <taxon>Eukaryota</taxon>
        <taxon>Metazoa</taxon>
        <taxon>Ecdysozoa</taxon>
        <taxon>Nematoda</taxon>
        <taxon>Chromadorea</taxon>
        <taxon>Rhabditida</taxon>
        <taxon>Spirurina</taxon>
        <taxon>Spiruromorpha</taxon>
        <taxon>Thelazioidea</taxon>
        <taxon>Thelaziidae</taxon>
        <taxon>Thelazia</taxon>
    </lineage>
</organism>
<name>A0A0N5CMN7_THECL</name>
<dbReference type="InterPro" id="IPR004170">
    <property type="entry name" value="WWE_dom"/>
</dbReference>
<evidence type="ECO:0000313" key="4">
    <source>
        <dbReference type="Proteomes" id="UP000276776"/>
    </source>
</evidence>
<dbReference type="PROSITE" id="PS50918">
    <property type="entry name" value="WWE"/>
    <property type="match status" value="1"/>
</dbReference>